<sequence>MFGRVVGNSAFVAAKLVQSQSQVRLLNASAVIFKEKTVGGEIKDGAELFTKKGKEIYQKGKEAINNPVETTADAYHDLVHEVKTQADKIKDKMNVSECGRDTGNSSTSGDPRGSQKHVEKQIKENEKEFSKVDKKLGGSGKSDMKGGYDPKTQ</sequence>
<dbReference type="WBParaSite" id="PS1159_v2.g24803.t1">
    <property type="protein sequence ID" value="PS1159_v2.g24803.t1"/>
    <property type="gene ID" value="PS1159_v2.g24803"/>
</dbReference>
<evidence type="ECO:0000313" key="2">
    <source>
        <dbReference type="WBParaSite" id="PS1159_v2.g24803.t1"/>
    </source>
</evidence>
<evidence type="ECO:0000313" key="1">
    <source>
        <dbReference type="Proteomes" id="UP000887580"/>
    </source>
</evidence>
<reference evidence="2" key="1">
    <citation type="submission" date="2022-11" db="UniProtKB">
        <authorList>
            <consortium name="WormBaseParasite"/>
        </authorList>
    </citation>
    <scope>IDENTIFICATION</scope>
</reference>
<name>A0AC35G7I4_9BILA</name>
<organism evidence="1 2">
    <name type="scientific">Panagrolaimus sp. PS1159</name>
    <dbReference type="NCBI Taxonomy" id="55785"/>
    <lineage>
        <taxon>Eukaryota</taxon>
        <taxon>Metazoa</taxon>
        <taxon>Ecdysozoa</taxon>
        <taxon>Nematoda</taxon>
        <taxon>Chromadorea</taxon>
        <taxon>Rhabditida</taxon>
        <taxon>Tylenchina</taxon>
        <taxon>Panagrolaimomorpha</taxon>
        <taxon>Panagrolaimoidea</taxon>
        <taxon>Panagrolaimidae</taxon>
        <taxon>Panagrolaimus</taxon>
    </lineage>
</organism>
<proteinExistence type="predicted"/>
<accession>A0AC35G7I4</accession>
<dbReference type="Proteomes" id="UP000887580">
    <property type="component" value="Unplaced"/>
</dbReference>
<protein>
    <submittedName>
        <fullName evidence="2">Uncharacterized protein</fullName>
    </submittedName>
</protein>